<keyword evidence="3" id="KW-1185">Reference proteome</keyword>
<feature type="region of interest" description="Disordered" evidence="1">
    <location>
        <begin position="95"/>
        <end position="169"/>
    </location>
</feature>
<sequence length="169" mass="17498">NPTTTDPNVPVTPSPSPVTPIPPTIPGPSNGNNGNVPNIPPEGLVALTVHRRRERRRVVEEQNEPNSELDDAPRTAFRHESFMVLVKDAAEGFYAPGTGPAPAGGPPSRSPSPLGMPMAGTGNPATTVMAGSALLRQNSGHSQNSGRSLSGRISPSTPPPPLAHVGGRY</sequence>
<evidence type="ECO:0000313" key="3">
    <source>
        <dbReference type="Proteomes" id="UP000780801"/>
    </source>
</evidence>
<feature type="compositionally biased region" description="Low complexity" evidence="1">
    <location>
        <begin position="27"/>
        <end position="37"/>
    </location>
</feature>
<evidence type="ECO:0000313" key="2">
    <source>
        <dbReference type="EMBL" id="KAF9582314.1"/>
    </source>
</evidence>
<feature type="non-terminal residue" evidence="2">
    <location>
        <position position="1"/>
    </location>
</feature>
<feature type="region of interest" description="Disordered" evidence="1">
    <location>
        <begin position="1"/>
        <end position="43"/>
    </location>
</feature>
<dbReference type="OrthoDB" id="2444455at2759"/>
<feature type="region of interest" description="Disordered" evidence="1">
    <location>
        <begin position="55"/>
        <end position="75"/>
    </location>
</feature>
<dbReference type="Proteomes" id="UP000780801">
    <property type="component" value="Unassembled WGS sequence"/>
</dbReference>
<protein>
    <submittedName>
        <fullName evidence="2">Uncharacterized protein</fullName>
    </submittedName>
</protein>
<dbReference type="EMBL" id="JAABOA010001097">
    <property type="protein sequence ID" value="KAF9582314.1"/>
    <property type="molecule type" value="Genomic_DNA"/>
</dbReference>
<feature type="compositionally biased region" description="Polar residues" evidence="1">
    <location>
        <begin position="135"/>
        <end position="155"/>
    </location>
</feature>
<comment type="caution">
    <text evidence="2">The sequence shown here is derived from an EMBL/GenBank/DDBJ whole genome shotgun (WGS) entry which is preliminary data.</text>
</comment>
<feature type="compositionally biased region" description="Pro residues" evidence="1">
    <location>
        <begin position="10"/>
        <end position="26"/>
    </location>
</feature>
<reference evidence="2" key="1">
    <citation type="journal article" date="2020" name="Fungal Divers.">
        <title>Resolving the Mortierellaceae phylogeny through synthesis of multi-gene phylogenetics and phylogenomics.</title>
        <authorList>
            <person name="Vandepol N."/>
            <person name="Liber J."/>
            <person name="Desiro A."/>
            <person name="Na H."/>
            <person name="Kennedy M."/>
            <person name="Barry K."/>
            <person name="Grigoriev I.V."/>
            <person name="Miller A.N."/>
            <person name="O'Donnell K."/>
            <person name="Stajich J.E."/>
            <person name="Bonito G."/>
        </authorList>
    </citation>
    <scope>NUCLEOTIDE SEQUENCE</scope>
    <source>
        <strain evidence="2">KOD1015</strain>
    </source>
</reference>
<proteinExistence type="predicted"/>
<name>A0A9P6FVM5_9FUNG</name>
<feature type="compositionally biased region" description="Acidic residues" evidence="1">
    <location>
        <begin position="61"/>
        <end position="70"/>
    </location>
</feature>
<gene>
    <name evidence="2" type="ORF">BGW38_000357</name>
</gene>
<evidence type="ECO:0000256" key="1">
    <source>
        <dbReference type="SAM" id="MobiDB-lite"/>
    </source>
</evidence>
<dbReference type="AlphaFoldDB" id="A0A9P6FVM5"/>
<organism evidence="2 3">
    <name type="scientific">Lunasporangiospora selenospora</name>
    <dbReference type="NCBI Taxonomy" id="979761"/>
    <lineage>
        <taxon>Eukaryota</taxon>
        <taxon>Fungi</taxon>
        <taxon>Fungi incertae sedis</taxon>
        <taxon>Mucoromycota</taxon>
        <taxon>Mortierellomycotina</taxon>
        <taxon>Mortierellomycetes</taxon>
        <taxon>Mortierellales</taxon>
        <taxon>Mortierellaceae</taxon>
        <taxon>Lunasporangiospora</taxon>
    </lineage>
</organism>
<accession>A0A9P6FVM5</accession>